<accession>A0A6J4IA67</accession>
<dbReference type="InterPro" id="IPR006439">
    <property type="entry name" value="HAD-SF_hydro_IA"/>
</dbReference>
<dbReference type="SUPFAM" id="SSF56784">
    <property type="entry name" value="HAD-like"/>
    <property type="match status" value="1"/>
</dbReference>
<dbReference type="EMBL" id="CADCTB010000116">
    <property type="protein sequence ID" value="CAA9244537.1"/>
    <property type="molecule type" value="Genomic_DNA"/>
</dbReference>
<dbReference type="Gene3D" id="1.10.150.240">
    <property type="entry name" value="Putative phosphatase, domain 2"/>
    <property type="match status" value="1"/>
</dbReference>
<dbReference type="InterPro" id="IPR036412">
    <property type="entry name" value="HAD-like_sf"/>
</dbReference>
<dbReference type="InterPro" id="IPR023198">
    <property type="entry name" value="PGP-like_dom2"/>
</dbReference>
<evidence type="ECO:0000313" key="1">
    <source>
        <dbReference type="EMBL" id="CAA9244537.1"/>
    </source>
</evidence>
<organism evidence="1">
    <name type="scientific">uncultured Acidimicrobiales bacterium</name>
    <dbReference type="NCBI Taxonomy" id="310071"/>
    <lineage>
        <taxon>Bacteria</taxon>
        <taxon>Bacillati</taxon>
        <taxon>Actinomycetota</taxon>
        <taxon>Acidimicrobiia</taxon>
        <taxon>Acidimicrobiales</taxon>
        <taxon>environmental samples</taxon>
    </lineage>
</organism>
<dbReference type="InterPro" id="IPR023214">
    <property type="entry name" value="HAD_sf"/>
</dbReference>
<dbReference type="NCBIfam" id="TIGR01509">
    <property type="entry name" value="HAD-SF-IA-v3"/>
    <property type="match status" value="1"/>
</dbReference>
<evidence type="ECO:0008006" key="2">
    <source>
        <dbReference type="Google" id="ProtNLM"/>
    </source>
</evidence>
<dbReference type="AlphaFoldDB" id="A0A6J4IA67"/>
<dbReference type="Pfam" id="PF00702">
    <property type="entry name" value="Hydrolase"/>
    <property type="match status" value="1"/>
</dbReference>
<name>A0A6J4IA67_9ACTN</name>
<reference evidence="1" key="1">
    <citation type="submission" date="2020-02" db="EMBL/GenBank/DDBJ databases">
        <authorList>
            <person name="Meier V. D."/>
        </authorList>
    </citation>
    <scope>NUCLEOTIDE SEQUENCE</scope>
    <source>
        <strain evidence="1">AVDCRST_MAG10</strain>
    </source>
</reference>
<sequence length="195" mass="21256">MFDIGGVLLEWDPGLVYRALVPDPAELQWFLSEVCTPEWNGTLDAGRPFDDACDELAARHPAHAGLVHAWKRQDEMIAGQIEGTAGLVARLRAEEVPLYLLTNMPADVFAARRERYPVLGQFDGAVVSGEEGVLKPSPEIFARLRDRYGLDPGGTLFVDDAEANVRGARAAGFLAHHFVDPPTLAVDLRARGLAV</sequence>
<dbReference type="Gene3D" id="3.40.50.1000">
    <property type="entry name" value="HAD superfamily/HAD-like"/>
    <property type="match status" value="1"/>
</dbReference>
<proteinExistence type="predicted"/>
<protein>
    <recommendedName>
        <fullName evidence="2">Hydrolase</fullName>
    </recommendedName>
</protein>
<gene>
    <name evidence="1" type="ORF">AVDCRST_MAG10-1867</name>
</gene>
<dbReference type="CDD" id="cd02603">
    <property type="entry name" value="HAD_sEH-N_like"/>
    <property type="match status" value="1"/>
</dbReference>
<dbReference type="PANTHER" id="PTHR43611:SF3">
    <property type="entry name" value="FLAVIN MONONUCLEOTIDE HYDROLASE 1, CHLOROPLATIC"/>
    <property type="match status" value="1"/>
</dbReference>
<dbReference type="PRINTS" id="PR00413">
    <property type="entry name" value="HADHALOGNASE"/>
</dbReference>
<dbReference type="PANTHER" id="PTHR43611">
    <property type="entry name" value="ALPHA-D-GLUCOSE 1-PHOSPHATE PHOSPHATASE"/>
    <property type="match status" value="1"/>
</dbReference>